<dbReference type="EMBL" id="BPLR01013045">
    <property type="protein sequence ID" value="GIY58292.1"/>
    <property type="molecule type" value="Genomic_DNA"/>
</dbReference>
<evidence type="ECO:0000313" key="2">
    <source>
        <dbReference type="Proteomes" id="UP001054945"/>
    </source>
</evidence>
<comment type="caution">
    <text evidence="1">The sequence shown here is derived from an EMBL/GenBank/DDBJ whole genome shotgun (WGS) entry which is preliminary data.</text>
</comment>
<accession>A0AAV4UKB9</accession>
<dbReference type="AlphaFoldDB" id="A0AAV4UKB9"/>
<organism evidence="1 2">
    <name type="scientific">Caerostris extrusa</name>
    <name type="common">Bark spider</name>
    <name type="synonym">Caerostris bankana</name>
    <dbReference type="NCBI Taxonomy" id="172846"/>
    <lineage>
        <taxon>Eukaryota</taxon>
        <taxon>Metazoa</taxon>
        <taxon>Ecdysozoa</taxon>
        <taxon>Arthropoda</taxon>
        <taxon>Chelicerata</taxon>
        <taxon>Arachnida</taxon>
        <taxon>Araneae</taxon>
        <taxon>Araneomorphae</taxon>
        <taxon>Entelegynae</taxon>
        <taxon>Araneoidea</taxon>
        <taxon>Araneidae</taxon>
        <taxon>Caerostris</taxon>
    </lineage>
</organism>
<protein>
    <submittedName>
        <fullName evidence="1">Uncharacterized protein</fullName>
    </submittedName>
</protein>
<keyword evidence="2" id="KW-1185">Reference proteome</keyword>
<proteinExistence type="predicted"/>
<dbReference type="Proteomes" id="UP001054945">
    <property type="component" value="Unassembled WGS sequence"/>
</dbReference>
<sequence>MFTAGCLRVDYCRLNCDALIPGREPHPLRPRLIMISDRKLLLFHEENANRTLLEWAFSLAGVNEILSVTSKHFALPWDLRGLFQRHG</sequence>
<evidence type="ECO:0000313" key="1">
    <source>
        <dbReference type="EMBL" id="GIY58292.1"/>
    </source>
</evidence>
<name>A0AAV4UKB9_CAEEX</name>
<reference evidence="1 2" key="1">
    <citation type="submission" date="2021-06" db="EMBL/GenBank/DDBJ databases">
        <title>Caerostris extrusa draft genome.</title>
        <authorList>
            <person name="Kono N."/>
            <person name="Arakawa K."/>
        </authorList>
    </citation>
    <scope>NUCLEOTIDE SEQUENCE [LARGE SCALE GENOMIC DNA]</scope>
</reference>
<gene>
    <name evidence="1" type="ORF">CEXT_158681</name>
</gene>